<dbReference type="InterPro" id="IPR007341">
    <property type="entry name" value="Transgly_assoc"/>
</dbReference>
<keyword evidence="6 7" id="KW-0472">Membrane</keyword>
<keyword evidence="4 7" id="KW-0812">Transmembrane</keyword>
<proteinExistence type="inferred from homology"/>
<dbReference type="EMBL" id="CP073100">
    <property type="protein sequence ID" value="QUE50080.1"/>
    <property type="molecule type" value="Genomic_DNA"/>
</dbReference>
<evidence type="ECO:0000256" key="1">
    <source>
        <dbReference type="ARBA" id="ARBA00004651"/>
    </source>
</evidence>
<evidence type="ECO:0000313" key="8">
    <source>
        <dbReference type="EMBL" id="QUE50080.1"/>
    </source>
</evidence>
<dbReference type="KEGG" id="lamb:KBB96_14535"/>
<keyword evidence="3" id="KW-1003">Cell membrane</keyword>
<dbReference type="AlphaFoldDB" id="A0A975G862"/>
<dbReference type="Proteomes" id="UP000676169">
    <property type="component" value="Chromosome"/>
</dbReference>
<evidence type="ECO:0000256" key="2">
    <source>
        <dbReference type="ARBA" id="ARBA00011006"/>
    </source>
</evidence>
<evidence type="ECO:0000256" key="6">
    <source>
        <dbReference type="ARBA" id="ARBA00023136"/>
    </source>
</evidence>
<keyword evidence="9" id="KW-1185">Reference proteome</keyword>
<organism evidence="8 9">
    <name type="scientific">Luteolibacter ambystomatis</name>
    <dbReference type="NCBI Taxonomy" id="2824561"/>
    <lineage>
        <taxon>Bacteria</taxon>
        <taxon>Pseudomonadati</taxon>
        <taxon>Verrucomicrobiota</taxon>
        <taxon>Verrucomicrobiia</taxon>
        <taxon>Verrucomicrobiales</taxon>
        <taxon>Verrucomicrobiaceae</taxon>
        <taxon>Luteolibacter</taxon>
    </lineage>
</organism>
<reference evidence="8" key="1">
    <citation type="submission" date="2021-04" db="EMBL/GenBank/DDBJ databases">
        <title>Luteolibacter sp. 32A isolated from the skin of an Anderson's salamander (Ambystoma andersonii).</title>
        <authorList>
            <person name="Spergser J."/>
            <person name="Busse H.-J."/>
        </authorList>
    </citation>
    <scope>NUCLEOTIDE SEQUENCE</scope>
    <source>
        <strain evidence="8">32A</strain>
    </source>
</reference>
<dbReference type="Pfam" id="PF04226">
    <property type="entry name" value="Transgly_assoc"/>
    <property type="match status" value="1"/>
</dbReference>
<dbReference type="GO" id="GO:0005886">
    <property type="term" value="C:plasma membrane"/>
    <property type="evidence" value="ECO:0007669"/>
    <property type="project" value="UniProtKB-SubCell"/>
</dbReference>
<dbReference type="PANTHER" id="PTHR33884:SF3">
    <property type="entry name" value="UPF0410 PROTEIN YMGE"/>
    <property type="match status" value="1"/>
</dbReference>
<name>A0A975G862_9BACT</name>
<gene>
    <name evidence="8" type="ORF">KBB96_14535</name>
</gene>
<evidence type="ECO:0000256" key="4">
    <source>
        <dbReference type="ARBA" id="ARBA00022692"/>
    </source>
</evidence>
<feature type="transmembrane region" description="Helical" evidence="7">
    <location>
        <begin position="6"/>
        <end position="22"/>
    </location>
</feature>
<feature type="transmembrane region" description="Helical" evidence="7">
    <location>
        <begin position="67"/>
        <end position="86"/>
    </location>
</feature>
<comment type="subcellular location">
    <subcellularLocation>
        <location evidence="1">Cell membrane</location>
        <topology evidence="1">Multi-pass membrane protein</topology>
    </subcellularLocation>
</comment>
<evidence type="ECO:0000313" key="9">
    <source>
        <dbReference type="Proteomes" id="UP000676169"/>
    </source>
</evidence>
<evidence type="ECO:0000256" key="5">
    <source>
        <dbReference type="ARBA" id="ARBA00022989"/>
    </source>
</evidence>
<comment type="similarity">
    <text evidence="2">Belongs to the UPF0410 family.</text>
</comment>
<sequence length="88" mass="9048">MSGFIAWILLGLIAGGLAKLLMPGDQKGGCLLTTLLGIIGAVIGGWLGRFATFLPTEPVGTWLPSLGSIVTATVGALVLLLIFRLVSK</sequence>
<protein>
    <submittedName>
        <fullName evidence="8">GlsB/YeaQ/YmgE family stress response membrane protein</fullName>
    </submittedName>
</protein>
<feature type="transmembrane region" description="Helical" evidence="7">
    <location>
        <begin position="29"/>
        <end position="47"/>
    </location>
</feature>
<dbReference type="RefSeq" id="WP_211630169.1">
    <property type="nucleotide sequence ID" value="NZ_CP073100.1"/>
</dbReference>
<dbReference type="PANTHER" id="PTHR33884">
    <property type="entry name" value="UPF0410 PROTEIN YMGE"/>
    <property type="match status" value="1"/>
</dbReference>
<keyword evidence="5 7" id="KW-1133">Transmembrane helix</keyword>
<accession>A0A975G862</accession>
<evidence type="ECO:0000256" key="7">
    <source>
        <dbReference type="SAM" id="Phobius"/>
    </source>
</evidence>
<evidence type="ECO:0000256" key="3">
    <source>
        <dbReference type="ARBA" id="ARBA00022475"/>
    </source>
</evidence>